<accession>A0A934X3I8</accession>
<evidence type="ECO:0000256" key="3">
    <source>
        <dbReference type="ARBA" id="ARBA00022475"/>
    </source>
</evidence>
<evidence type="ECO:0000256" key="7">
    <source>
        <dbReference type="RuleBase" id="RU363032"/>
    </source>
</evidence>
<feature type="transmembrane region" description="Helical" evidence="7">
    <location>
        <begin position="237"/>
        <end position="261"/>
    </location>
</feature>
<gene>
    <name evidence="9" type="ORF">IPF40_04695</name>
</gene>
<keyword evidence="6 7" id="KW-0472">Membrane</keyword>
<dbReference type="PANTHER" id="PTHR30614:SF21">
    <property type="entry name" value="AMINO ACID ABC TRANSPORTER PERMEASE"/>
    <property type="match status" value="1"/>
</dbReference>
<feature type="transmembrane region" description="Helical" evidence="7">
    <location>
        <begin position="19"/>
        <end position="36"/>
    </location>
</feature>
<organism evidence="9 10">
    <name type="scientific">Candidatus Phosphoribacter hodrii</name>
    <dbReference type="NCBI Taxonomy" id="2953743"/>
    <lineage>
        <taxon>Bacteria</taxon>
        <taxon>Bacillati</taxon>
        <taxon>Actinomycetota</taxon>
        <taxon>Actinomycetes</taxon>
        <taxon>Micrococcales</taxon>
        <taxon>Dermatophilaceae</taxon>
        <taxon>Candidatus Phosphoribacter</taxon>
    </lineage>
</organism>
<dbReference type="InterPro" id="IPR035906">
    <property type="entry name" value="MetI-like_sf"/>
</dbReference>
<dbReference type="GO" id="GO:0006865">
    <property type="term" value="P:amino acid transport"/>
    <property type="evidence" value="ECO:0007669"/>
    <property type="project" value="TreeGrafter"/>
</dbReference>
<keyword evidence="4 7" id="KW-0812">Transmembrane</keyword>
<dbReference type="SUPFAM" id="SSF161098">
    <property type="entry name" value="MetI-like"/>
    <property type="match status" value="1"/>
</dbReference>
<dbReference type="PANTHER" id="PTHR30614">
    <property type="entry name" value="MEMBRANE COMPONENT OF AMINO ACID ABC TRANSPORTER"/>
    <property type="match status" value="1"/>
</dbReference>
<evidence type="ECO:0000259" key="8">
    <source>
        <dbReference type="PROSITE" id="PS50928"/>
    </source>
</evidence>
<evidence type="ECO:0000256" key="1">
    <source>
        <dbReference type="ARBA" id="ARBA00004651"/>
    </source>
</evidence>
<dbReference type="AlphaFoldDB" id="A0A934X3I8"/>
<comment type="caution">
    <text evidence="9">The sequence shown here is derived from an EMBL/GenBank/DDBJ whole genome shotgun (WGS) entry which is preliminary data.</text>
</comment>
<feature type="transmembrane region" description="Helical" evidence="7">
    <location>
        <begin position="195"/>
        <end position="217"/>
    </location>
</feature>
<dbReference type="EMBL" id="JADIXZ010000003">
    <property type="protein sequence ID" value="MBK6300371.1"/>
    <property type="molecule type" value="Genomic_DNA"/>
</dbReference>
<dbReference type="NCBIfam" id="TIGR01726">
    <property type="entry name" value="HEQRo_perm_3TM"/>
    <property type="match status" value="1"/>
</dbReference>
<feature type="transmembrane region" description="Helical" evidence="7">
    <location>
        <begin position="139"/>
        <end position="158"/>
    </location>
</feature>
<evidence type="ECO:0000313" key="9">
    <source>
        <dbReference type="EMBL" id="MBK6300371.1"/>
    </source>
</evidence>
<proteinExistence type="inferred from homology"/>
<dbReference type="InterPro" id="IPR000515">
    <property type="entry name" value="MetI-like"/>
</dbReference>
<feature type="transmembrane region" description="Helical" evidence="7">
    <location>
        <begin position="101"/>
        <end position="127"/>
    </location>
</feature>
<name>A0A934X3I8_9MICO</name>
<keyword evidence="5 7" id="KW-1133">Transmembrane helix</keyword>
<evidence type="ECO:0000313" key="10">
    <source>
        <dbReference type="Proteomes" id="UP000718281"/>
    </source>
</evidence>
<dbReference type="CDD" id="cd06261">
    <property type="entry name" value="TM_PBP2"/>
    <property type="match status" value="1"/>
</dbReference>
<dbReference type="GO" id="GO:0043190">
    <property type="term" value="C:ATP-binding cassette (ABC) transporter complex"/>
    <property type="evidence" value="ECO:0007669"/>
    <property type="project" value="InterPro"/>
</dbReference>
<comment type="subcellular location">
    <subcellularLocation>
        <location evidence="1 7">Cell membrane</location>
        <topology evidence="1 7">Multi-pass membrane protein</topology>
    </subcellularLocation>
</comment>
<dbReference type="Proteomes" id="UP000718281">
    <property type="component" value="Unassembled WGS sequence"/>
</dbReference>
<evidence type="ECO:0000256" key="4">
    <source>
        <dbReference type="ARBA" id="ARBA00022692"/>
    </source>
</evidence>
<reference evidence="9 10" key="1">
    <citation type="submission" date="2020-10" db="EMBL/GenBank/DDBJ databases">
        <title>Connecting structure to function with the recovery of over 1000 high-quality activated sludge metagenome-assembled genomes encoding full-length rRNA genes using long-read sequencing.</title>
        <authorList>
            <person name="Singleton C.M."/>
            <person name="Petriglieri F."/>
            <person name="Kristensen J.M."/>
            <person name="Kirkegaard R.H."/>
            <person name="Michaelsen T.Y."/>
            <person name="Andersen M.H."/>
            <person name="Karst S.M."/>
            <person name="Dueholm M.S."/>
            <person name="Nielsen P.H."/>
            <person name="Albertsen M."/>
        </authorList>
    </citation>
    <scope>NUCLEOTIDE SEQUENCE [LARGE SCALE GENOMIC DNA]</scope>
    <source>
        <strain evidence="9">AalE_18-Q3-R2-46_BAT3C.188</strain>
    </source>
</reference>
<dbReference type="GO" id="GO:0022857">
    <property type="term" value="F:transmembrane transporter activity"/>
    <property type="evidence" value="ECO:0007669"/>
    <property type="project" value="InterPro"/>
</dbReference>
<evidence type="ECO:0000256" key="5">
    <source>
        <dbReference type="ARBA" id="ARBA00022989"/>
    </source>
</evidence>
<protein>
    <submittedName>
        <fullName evidence="9">Amino acid ABC transporter permease</fullName>
    </submittedName>
</protein>
<evidence type="ECO:0000256" key="2">
    <source>
        <dbReference type="ARBA" id="ARBA00022448"/>
    </source>
</evidence>
<feature type="transmembrane region" description="Helical" evidence="7">
    <location>
        <begin position="71"/>
        <end position="89"/>
    </location>
</feature>
<sequence length="315" mass="34213">MTSVLFDHPGPKARARHRIIAAVSALLVVLALWWALAQFKEKGNLDAAKWTPFLTADIWVNYLLPGLQNTLIAAALSIVFAGAFGLVFGMGRLSHVPAIRWVSTVVVEFFRSVPVLVMMFFAFNLYAHNGVFRSDLNPLAGVVTGLTLYNGAVVAELLRSGVGSLPKGQTEAGLAIGLSRGQTLRSVLLPQAITAMLPALVSQLVVILKDTALGYLITYQELLNKFQQIGSYKSNPVPALIVIAAIFIVINYALTSLASYLERRTRQRGRATIPKGAIGPAPVDTQPIARALHDADEEVLHERYRAPGRTDDEHP</sequence>
<dbReference type="Pfam" id="PF00528">
    <property type="entry name" value="BPD_transp_1"/>
    <property type="match status" value="1"/>
</dbReference>
<dbReference type="InterPro" id="IPR010065">
    <property type="entry name" value="AA_ABC_transptr_permease_3TM"/>
</dbReference>
<keyword evidence="2 7" id="KW-0813">Transport</keyword>
<evidence type="ECO:0000256" key="6">
    <source>
        <dbReference type="ARBA" id="ARBA00023136"/>
    </source>
</evidence>
<feature type="domain" description="ABC transmembrane type-1" evidence="8">
    <location>
        <begin position="67"/>
        <end position="258"/>
    </location>
</feature>
<keyword evidence="3" id="KW-1003">Cell membrane</keyword>
<dbReference type="PROSITE" id="PS50928">
    <property type="entry name" value="ABC_TM1"/>
    <property type="match status" value="1"/>
</dbReference>
<dbReference type="InterPro" id="IPR043429">
    <property type="entry name" value="ArtM/GltK/GlnP/TcyL/YhdX-like"/>
</dbReference>
<comment type="similarity">
    <text evidence="7">Belongs to the binding-protein-dependent transport system permease family.</text>
</comment>
<dbReference type="Gene3D" id="1.10.3720.10">
    <property type="entry name" value="MetI-like"/>
    <property type="match status" value="1"/>
</dbReference>